<dbReference type="GeneID" id="60684479"/>
<evidence type="ECO:0008006" key="4">
    <source>
        <dbReference type="Google" id="ProtNLM"/>
    </source>
</evidence>
<feature type="chain" id="PRO_5030067863" description="DUF2125 domain-containing protein" evidence="1">
    <location>
        <begin position="23"/>
        <end position="498"/>
    </location>
</feature>
<reference evidence="2 3" key="1">
    <citation type="submission" date="2018-08" db="EMBL/GenBank/DDBJ databases">
        <title>Genome sequencing of Agrobacterium vitis strain ICMP 10754.</title>
        <authorList>
            <person name="Visnovsky S.B."/>
            <person name="Pitman A.R."/>
        </authorList>
    </citation>
    <scope>NUCLEOTIDE SEQUENCE [LARGE SCALE GENOMIC DNA]</scope>
    <source>
        <strain evidence="2 3">ICMP 10754</strain>
    </source>
</reference>
<gene>
    <name evidence="2" type="ORF">DXT89_18430</name>
</gene>
<dbReference type="OrthoDB" id="8301995at2"/>
<evidence type="ECO:0000313" key="2">
    <source>
        <dbReference type="EMBL" id="KAA3525308.1"/>
    </source>
</evidence>
<proteinExistence type="predicted"/>
<protein>
    <recommendedName>
        <fullName evidence="4">DUF2125 domain-containing protein</fullName>
    </recommendedName>
</protein>
<sequence>MRSMSVPVLFLSAVLVHGQANAADVTSKGAKDLKQQLLSTLPDGMVKDASAMTVRARNSAYEVRVNTIALFGLEAIKFTKAVGLNPIVSLIRPLDGGLWQFDQAGGIDVKGQTKEKDTKTDFLFSVDSYSMTGIYDPSITYLQSGTYKAEDMRLRLQTGDSSTDIRLDAINSTVQGMKEGDNTITVASSGTFTNLVEDIRASKADPAGFRAVSGESSVKIEGVAYQPLQKMIAILVRNWDKPPMDEAEKRILIQLFRSNFPLFKTMSQTVVYRDMQVETPQGPFTAKRFGIETMIDGIRNGARFSFGLDLVEPQMVAGLVPAAYTPLIPQTSTIKVTVPTVNAADGINYLMDNVDYDPAQPLTPPQKSEISRRFFPDGTATITYDGTRLTSSLYDVTITGKTTFALTGNDKPLADVTVTARDFDKTVAYLQANAKQTPELGQTAFFLLMAKGFAKTQDDGQLLWHVETDRTGQIKVNGNAFSIPGAAPDPAPGTPPAP</sequence>
<evidence type="ECO:0000256" key="1">
    <source>
        <dbReference type="SAM" id="SignalP"/>
    </source>
</evidence>
<feature type="signal peptide" evidence="1">
    <location>
        <begin position="1"/>
        <end position="22"/>
    </location>
</feature>
<comment type="caution">
    <text evidence="2">The sequence shown here is derived from an EMBL/GenBank/DDBJ whole genome shotgun (WGS) entry which is preliminary data.</text>
</comment>
<organism evidence="2 3">
    <name type="scientific">Agrobacterium vitis</name>
    <name type="common">Rhizobium vitis</name>
    <dbReference type="NCBI Taxonomy" id="373"/>
    <lineage>
        <taxon>Bacteria</taxon>
        <taxon>Pseudomonadati</taxon>
        <taxon>Pseudomonadota</taxon>
        <taxon>Alphaproteobacteria</taxon>
        <taxon>Hyphomicrobiales</taxon>
        <taxon>Rhizobiaceae</taxon>
        <taxon>Rhizobium/Agrobacterium group</taxon>
        <taxon>Agrobacterium</taxon>
    </lineage>
</organism>
<keyword evidence="1" id="KW-0732">Signal</keyword>
<accession>A0A368NHX9</accession>
<dbReference type="Proteomes" id="UP000436911">
    <property type="component" value="Unassembled WGS sequence"/>
</dbReference>
<dbReference type="RefSeq" id="WP_060719847.1">
    <property type="nucleotide sequence ID" value="NZ_CP055265.1"/>
</dbReference>
<dbReference type="EMBL" id="QUSG01000012">
    <property type="protein sequence ID" value="KAA3525308.1"/>
    <property type="molecule type" value="Genomic_DNA"/>
</dbReference>
<name>A0A368NHX9_AGRVI</name>
<evidence type="ECO:0000313" key="3">
    <source>
        <dbReference type="Proteomes" id="UP000436911"/>
    </source>
</evidence>
<dbReference type="AlphaFoldDB" id="A0A368NHX9"/>